<protein>
    <submittedName>
        <fullName evidence="1">Uncharacterized protein</fullName>
    </submittedName>
</protein>
<dbReference type="RefSeq" id="WP_344349062.1">
    <property type="nucleotide sequence ID" value="NZ_BAAASM010000022.1"/>
</dbReference>
<proteinExistence type="predicted"/>
<evidence type="ECO:0000313" key="2">
    <source>
        <dbReference type="Proteomes" id="UP001596065"/>
    </source>
</evidence>
<gene>
    <name evidence="1" type="ORF">ACFP3J_16420</name>
</gene>
<comment type="caution">
    <text evidence="1">The sequence shown here is derived from an EMBL/GenBank/DDBJ whole genome shotgun (WGS) entry which is preliminary data.</text>
</comment>
<reference evidence="2" key="1">
    <citation type="journal article" date="2019" name="Int. J. Syst. Evol. Microbiol.">
        <title>The Global Catalogue of Microorganisms (GCM) 10K type strain sequencing project: providing services to taxonomists for standard genome sequencing and annotation.</title>
        <authorList>
            <consortium name="The Broad Institute Genomics Platform"/>
            <consortium name="The Broad Institute Genome Sequencing Center for Infectious Disease"/>
            <person name="Wu L."/>
            <person name="Ma J."/>
        </authorList>
    </citation>
    <scope>NUCLEOTIDE SEQUENCE [LARGE SCALE GENOMIC DNA]</scope>
    <source>
        <strain evidence="2">KCTC 5701</strain>
    </source>
</reference>
<evidence type="ECO:0000313" key="1">
    <source>
        <dbReference type="EMBL" id="MFC5657062.1"/>
    </source>
</evidence>
<keyword evidence="2" id="KW-1185">Reference proteome</keyword>
<accession>A0ABW0WIB0</accession>
<dbReference type="EMBL" id="JBHSOE010000024">
    <property type="protein sequence ID" value="MFC5657062.1"/>
    <property type="molecule type" value="Genomic_DNA"/>
</dbReference>
<organism evidence="1 2">
    <name type="scientific">Streptomyces nogalater</name>
    <dbReference type="NCBI Taxonomy" id="38314"/>
    <lineage>
        <taxon>Bacteria</taxon>
        <taxon>Bacillati</taxon>
        <taxon>Actinomycetota</taxon>
        <taxon>Actinomycetes</taxon>
        <taxon>Kitasatosporales</taxon>
        <taxon>Streptomycetaceae</taxon>
        <taxon>Streptomyces</taxon>
    </lineage>
</organism>
<dbReference type="Proteomes" id="UP001596065">
    <property type="component" value="Unassembled WGS sequence"/>
</dbReference>
<name>A0ABW0WIB0_STRNO</name>
<sequence>MTAKALAQPESIGSPFCALATGHRPAPPDSVIRSKGTARCIGSVDCAGRM</sequence>